<reference evidence="1" key="1">
    <citation type="submission" date="2020-06" db="EMBL/GenBank/DDBJ databases">
        <title>WGS assembly of Ceratodon purpureus strain R40.</title>
        <authorList>
            <person name="Carey S.B."/>
            <person name="Jenkins J."/>
            <person name="Shu S."/>
            <person name="Lovell J.T."/>
            <person name="Sreedasyam A."/>
            <person name="Maumus F."/>
            <person name="Tiley G.P."/>
            <person name="Fernandez-Pozo N."/>
            <person name="Barry K."/>
            <person name="Chen C."/>
            <person name="Wang M."/>
            <person name="Lipzen A."/>
            <person name="Daum C."/>
            <person name="Saski C.A."/>
            <person name="Payton A.C."/>
            <person name="Mcbreen J.C."/>
            <person name="Conrad R.E."/>
            <person name="Kollar L.M."/>
            <person name="Olsson S."/>
            <person name="Huttunen S."/>
            <person name="Landis J.B."/>
            <person name="Wickett N.J."/>
            <person name="Johnson M.G."/>
            <person name="Rensing S.A."/>
            <person name="Grimwood J."/>
            <person name="Schmutz J."/>
            <person name="Mcdaniel S.F."/>
        </authorList>
    </citation>
    <scope>NUCLEOTIDE SEQUENCE</scope>
    <source>
        <strain evidence="1">R40</strain>
    </source>
</reference>
<accession>A0A8T0GA35</accession>
<dbReference type="Proteomes" id="UP000822688">
    <property type="component" value="Chromosome 12"/>
</dbReference>
<protein>
    <submittedName>
        <fullName evidence="1">Uncharacterized protein</fullName>
    </submittedName>
</protein>
<dbReference type="EMBL" id="CM026433">
    <property type="protein sequence ID" value="KAG0555585.1"/>
    <property type="molecule type" value="Genomic_DNA"/>
</dbReference>
<sequence>MGRERPRSMDALDSGAMADFWLVARVSLDSAAPSSCGIEKQKNVVPVFLLINFCSFGHVIAFRERLRPWCGYFIS</sequence>
<evidence type="ECO:0000313" key="1">
    <source>
        <dbReference type="EMBL" id="KAG0555585.1"/>
    </source>
</evidence>
<name>A0A8T0GA35_CERPU</name>
<comment type="caution">
    <text evidence="1">The sequence shown here is derived from an EMBL/GenBank/DDBJ whole genome shotgun (WGS) entry which is preliminary data.</text>
</comment>
<organism evidence="1 2">
    <name type="scientific">Ceratodon purpureus</name>
    <name type="common">Fire moss</name>
    <name type="synonym">Dicranum purpureum</name>
    <dbReference type="NCBI Taxonomy" id="3225"/>
    <lineage>
        <taxon>Eukaryota</taxon>
        <taxon>Viridiplantae</taxon>
        <taxon>Streptophyta</taxon>
        <taxon>Embryophyta</taxon>
        <taxon>Bryophyta</taxon>
        <taxon>Bryophytina</taxon>
        <taxon>Bryopsida</taxon>
        <taxon>Dicranidae</taxon>
        <taxon>Pseudoditrichales</taxon>
        <taxon>Ditrichaceae</taxon>
        <taxon>Ceratodon</taxon>
    </lineage>
</organism>
<keyword evidence="2" id="KW-1185">Reference proteome</keyword>
<evidence type="ECO:0000313" key="2">
    <source>
        <dbReference type="Proteomes" id="UP000822688"/>
    </source>
</evidence>
<proteinExistence type="predicted"/>
<gene>
    <name evidence="1" type="ORF">KC19_12G180100</name>
</gene>
<dbReference type="AlphaFoldDB" id="A0A8T0GA35"/>